<dbReference type="EMBL" id="JAOVQO010000008">
    <property type="protein sequence ID" value="MCU9848284.1"/>
    <property type="molecule type" value="Genomic_DNA"/>
</dbReference>
<keyword evidence="1" id="KW-0732">Signal</keyword>
<gene>
    <name evidence="2" type="ORF">OEZ60_09715</name>
</gene>
<accession>A0ABT2X3I6</accession>
<feature type="chain" id="PRO_5046388990" description="Lipoprotein" evidence="1">
    <location>
        <begin position="25"/>
        <end position="208"/>
    </location>
</feature>
<feature type="signal peptide" evidence="1">
    <location>
        <begin position="1"/>
        <end position="24"/>
    </location>
</feature>
<sequence>MRRLALTLMLPLALAACGAEPVWAPDEAVTRARFISGQPPSITLYTVVRKNGGSGEHSGLLIDASQRVMFDPAGTWHHPWVPERNDLHYGITEKMRKFYIDYHARETYDVIEYRIPVSPEVAEMALRRAESYGAVNKAFCGSSVSDILTGLPGFETIPRTFFPNKVMNAFAELPGATMKVHHDGDPDNNSGVLLVQAKSTVEIQNINN</sequence>
<comment type="caution">
    <text evidence="2">The sequence shown here is derived from an EMBL/GenBank/DDBJ whole genome shotgun (WGS) entry which is preliminary data.</text>
</comment>
<dbReference type="PROSITE" id="PS51257">
    <property type="entry name" value="PROKAR_LIPOPROTEIN"/>
    <property type="match status" value="1"/>
</dbReference>
<proteinExistence type="predicted"/>
<name>A0ABT2X3I6_9RHOB</name>
<keyword evidence="3" id="KW-1185">Reference proteome</keyword>
<protein>
    <recommendedName>
        <fullName evidence="4">Lipoprotein</fullName>
    </recommendedName>
</protein>
<evidence type="ECO:0000313" key="3">
    <source>
        <dbReference type="Proteomes" id="UP001209535"/>
    </source>
</evidence>
<reference evidence="2 3" key="1">
    <citation type="submission" date="2022-10" db="EMBL/GenBank/DDBJ databases">
        <title>Defluviimonas sp. nov., isolated from ocean surface sediments.</title>
        <authorList>
            <person name="He W."/>
            <person name="Wang L."/>
            <person name="Zhang D.-F."/>
        </authorList>
    </citation>
    <scope>NUCLEOTIDE SEQUENCE [LARGE SCALE GENOMIC DNA]</scope>
    <source>
        <strain evidence="2 3">WL0024</strain>
    </source>
</reference>
<dbReference type="RefSeq" id="WP_263335467.1">
    <property type="nucleotide sequence ID" value="NZ_JAOVQO010000008.1"/>
</dbReference>
<evidence type="ECO:0000313" key="2">
    <source>
        <dbReference type="EMBL" id="MCU9848284.1"/>
    </source>
</evidence>
<dbReference type="Proteomes" id="UP001209535">
    <property type="component" value="Unassembled WGS sequence"/>
</dbReference>
<organism evidence="2 3">
    <name type="scientific">Albidovulum salinarum</name>
    <dbReference type="NCBI Taxonomy" id="2984153"/>
    <lineage>
        <taxon>Bacteria</taxon>
        <taxon>Pseudomonadati</taxon>
        <taxon>Pseudomonadota</taxon>
        <taxon>Alphaproteobacteria</taxon>
        <taxon>Rhodobacterales</taxon>
        <taxon>Paracoccaceae</taxon>
        <taxon>Albidovulum</taxon>
    </lineage>
</organism>
<evidence type="ECO:0008006" key="4">
    <source>
        <dbReference type="Google" id="ProtNLM"/>
    </source>
</evidence>
<evidence type="ECO:0000256" key="1">
    <source>
        <dbReference type="SAM" id="SignalP"/>
    </source>
</evidence>